<dbReference type="Pfam" id="PF16964">
    <property type="entry name" value="TadF"/>
    <property type="match status" value="1"/>
</dbReference>
<evidence type="ECO:0000256" key="1">
    <source>
        <dbReference type="SAM" id="Phobius"/>
    </source>
</evidence>
<reference evidence="2 3" key="1">
    <citation type="submission" date="2019-03" db="EMBL/GenBank/DDBJ databases">
        <title>Genomic Encyclopedia of Type Strains, Phase IV (KMG-IV): sequencing the most valuable type-strain genomes for metagenomic binning, comparative biology and taxonomic classification.</title>
        <authorList>
            <person name="Goeker M."/>
        </authorList>
    </citation>
    <scope>NUCLEOTIDE SEQUENCE [LARGE SCALE GENOMIC DNA]</scope>
    <source>
        <strain evidence="2 3">DSM 5604</strain>
    </source>
</reference>
<dbReference type="OrthoDB" id="5876198at2"/>
<dbReference type="RefSeq" id="WP_133562210.1">
    <property type="nucleotide sequence ID" value="NZ_SNZA01000003.1"/>
</dbReference>
<gene>
    <name evidence="2" type="ORF">C8D85_1996</name>
</gene>
<evidence type="ECO:0000313" key="2">
    <source>
        <dbReference type="EMBL" id="TDR13122.1"/>
    </source>
</evidence>
<dbReference type="AlphaFoldDB" id="A0A4R6X2M0"/>
<proteinExistence type="predicted"/>
<dbReference type="InterPro" id="IPR031582">
    <property type="entry name" value="TadF"/>
</dbReference>
<dbReference type="EMBL" id="SNZA01000003">
    <property type="protein sequence ID" value="TDR13122.1"/>
    <property type="molecule type" value="Genomic_DNA"/>
</dbReference>
<organism evidence="2 3">
    <name type="scientific">Marinomonas communis</name>
    <dbReference type="NCBI Taxonomy" id="28254"/>
    <lineage>
        <taxon>Bacteria</taxon>
        <taxon>Pseudomonadati</taxon>
        <taxon>Pseudomonadota</taxon>
        <taxon>Gammaproteobacteria</taxon>
        <taxon>Oceanospirillales</taxon>
        <taxon>Oceanospirillaceae</taxon>
        <taxon>Marinomonas</taxon>
    </lineage>
</organism>
<dbReference type="Proteomes" id="UP000295729">
    <property type="component" value="Unassembled WGS sequence"/>
</dbReference>
<comment type="caution">
    <text evidence="2">The sequence shown here is derived from an EMBL/GenBank/DDBJ whole genome shotgun (WGS) entry which is preliminary data.</text>
</comment>
<keyword evidence="1" id="KW-0812">Transmembrane</keyword>
<feature type="transmembrane region" description="Helical" evidence="1">
    <location>
        <begin position="20"/>
        <end position="41"/>
    </location>
</feature>
<accession>A0A4R6X2M0</accession>
<protein>
    <submittedName>
        <fullName evidence="2">Tight adherence protein F</fullName>
    </submittedName>
</protein>
<keyword evidence="3" id="KW-1185">Reference proteome</keyword>
<keyword evidence="1" id="KW-0472">Membrane</keyword>
<evidence type="ECO:0000313" key="3">
    <source>
        <dbReference type="Proteomes" id="UP000295729"/>
    </source>
</evidence>
<name>A0A4R6X2M0_9GAMM</name>
<sequence length="193" mass="21254">MRYRLGYRSKIKSQSGTFVVEFAVISFILALLIAFCGDLVVRLSTKGKLDRAAYSAVTVIKERTALFDQVDLHLLESDDQSQQFSDLKDIVKGSLVRILGTSFSAENFGMTLDVIGYSLDGQLMDAVSFTLNEDEGISCEPAVAMNTLLSSLQLDSTPSLYRVTLCYQTENWFGELLGKDYGIVSSNAMSVGR</sequence>
<keyword evidence="1" id="KW-1133">Transmembrane helix</keyword>